<proteinExistence type="predicted"/>
<dbReference type="InterPro" id="IPR036291">
    <property type="entry name" value="NAD(P)-bd_dom_sf"/>
</dbReference>
<evidence type="ECO:0000256" key="1">
    <source>
        <dbReference type="ARBA" id="ARBA00023002"/>
    </source>
</evidence>
<reference evidence="3" key="1">
    <citation type="journal article" date="2020" name="mSystems">
        <title>Genome- and Community-Level Interaction Insights into Carbon Utilization and Element Cycling Functions of Hydrothermarchaeota in Hydrothermal Sediment.</title>
        <authorList>
            <person name="Zhou Z."/>
            <person name="Liu Y."/>
            <person name="Xu W."/>
            <person name="Pan J."/>
            <person name="Luo Z.H."/>
            <person name="Li M."/>
        </authorList>
    </citation>
    <scope>NUCLEOTIDE SEQUENCE [LARGE SCALE GENOMIC DNA]</scope>
    <source>
        <strain evidence="3">HyVt-219</strain>
    </source>
</reference>
<organism evidence="3">
    <name type="scientific">Aerophobetes bacterium</name>
    <dbReference type="NCBI Taxonomy" id="2030807"/>
    <lineage>
        <taxon>Bacteria</taxon>
        <taxon>Candidatus Aerophobota</taxon>
    </lineage>
</organism>
<dbReference type="Gene3D" id="3.40.50.720">
    <property type="entry name" value="NAD(P)-binding Rossmann-like Domain"/>
    <property type="match status" value="1"/>
</dbReference>
<evidence type="ECO:0000259" key="2">
    <source>
        <dbReference type="Pfam" id="PF02826"/>
    </source>
</evidence>
<protein>
    <recommendedName>
        <fullName evidence="2">D-isomer specific 2-hydroxyacid dehydrogenase NAD-binding domain-containing protein</fullName>
    </recommendedName>
</protein>
<dbReference type="InterPro" id="IPR006140">
    <property type="entry name" value="D-isomer_DH_NAD-bd"/>
</dbReference>
<gene>
    <name evidence="3" type="ORF">ENG47_03565</name>
</gene>
<sequence length="91" mass="10112">MRRKGAFSYEKYSLSHNTSGGKVVDEKALIKALKMGKIKGAAVDVYEREPEVNKELLGMENVILTPHTASNTEETWKKNGRNGGRGLYPCI</sequence>
<dbReference type="Pfam" id="PF02826">
    <property type="entry name" value="2-Hacid_dh_C"/>
    <property type="match status" value="1"/>
</dbReference>
<accession>A0A7V0N0Y1</accession>
<dbReference type="PANTHER" id="PTHR10996:SF283">
    <property type="entry name" value="GLYOXYLATE_HYDROXYPYRUVATE REDUCTASE B"/>
    <property type="match status" value="1"/>
</dbReference>
<name>A0A7V0N0Y1_UNCAE</name>
<dbReference type="GO" id="GO:0030267">
    <property type="term" value="F:glyoxylate reductase (NADPH) activity"/>
    <property type="evidence" value="ECO:0007669"/>
    <property type="project" value="TreeGrafter"/>
</dbReference>
<feature type="domain" description="D-isomer specific 2-hydroxyacid dehydrogenase NAD-binding" evidence="2">
    <location>
        <begin position="17"/>
        <end position="69"/>
    </location>
</feature>
<dbReference type="Proteomes" id="UP000885660">
    <property type="component" value="Unassembled WGS sequence"/>
</dbReference>
<dbReference type="GO" id="GO:0016618">
    <property type="term" value="F:hydroxypyruvate reductase [NAD(P)H] activity"/>
    <property type="evidence" value="ECO:0007669"/>
    <property type="project" value="TreeGrafter"/>
</dbReference>
<evidence type="ECO:0000313" key="3">
    <source>
        <dbReference type="EMBL" id="HDN84818.1"/>
    </source>
</evidence>
<dbReference type="GO" id="GO:0051287">
    <property type="term" value="F:NAD binding"/>
    <property type="evidence" value="ECO:0007669"/>
    <property type="project" value="InterPro"/>
</dbReference>
<dbReference type="PANTHER" id="PTHR10996">
    <property type="entry name" value="2-HYDROXYACID DEHYDROGENASE-RELATED"/>
    <property type="match status" value="1"/>
</dbReference>
<keyword evidence="1" id="KW-0560">Oxidoreductase</keyword>
<comment type="caution">
    <text evidence="3">The sequence shown here is derived from an EMBL/GenBank/DDBJ whole genome shotgun (WGS) entry which is preliminary data.</text>
</comment>
<dbReference type="AlphaFoldDB" id="A0A7V0N0Y1"/>
<dbReference type="SUPFAM" id="SSF51735">
    <property type="entry name" value="NAD(P)-binding Rossmann-fold domains"/>
    <property type="match status" value="1"/>
</dbReference>
<dbReference type="InterPro" id="IPR050223">
    <property type="entry name" value="D-isomer_2-hydroxyacid_DH"/>
</dbReference>
<dbReference type="EMBL" id="DRBC01000211">
    <property type="protein sequence ID" value="HDN84818.1"/>
    <property type="molecule type" value="Genomic_DNA"/>
</dbReference>
<dbReference type="GO" id="GO:0005829">
    <property type="term" value="C:cytosol"/>
    <property type="evidence" value="ECO:0007669"/>
    <property type="project" value="TreeGrafter"/>
</dbReference>